<evidence type="ECO:0000259" key="1">
    <source>
        <dbReference type="Pfam" id="PF00149"/>
    </source>
</evidence>
<gene>
    <name evidence="2" type="ORF">K431DRAFT_282361</name>
</gene>
<evidence type="ECO:0000313" key="2">
    <source>
        <dbReference type="EMBL" id="KAF2724093.1"/>
    </source>
</evidence>
<dbReference type="PANTHER" id="PTHR12905:SF0">
    <property type="entry name" value="CALCINEURIN-LIKE PHOSPHOESTERASE DOMAIN-CONTAINING PROTEIN"/>
    <property type="match status" value="1"/>
</dbReference>
<dbReference type="Pfam" id="PF00149">
    <property type="entry name" value="Metallophos"/>
    <property type="match status" value="1"/>
</dbReference>
<dbReference type="InterPro" id="IPR029052">
    <property type="entry name" value="Metallo-depent_PP-like"/>
</dbReference>
<dbReference type="InterPro" id="IPR004843">
    <property type="entry name" value="Calcineurin-like_PHP"/>
</dbReference>
<dbReference type="PANTHER" id="PTHR12905">
    <property type="entry name" value="METALLOPHOSPHOESTERASE"/>
    <property type="match status" value="1"/>
</dbReference>
<keyword evidence="3" id="KW-1185">Reference proteome</keyword>
<comment type="caution">
    <text evidence="2">The sequence shown here is derived from an EMBL/GenBank/DDBJ whole genome shotgun (WGS) entry which is preliminary data.</text>
</comment>
<reference evidence="2" key="1">
    <citation type="journal article" date="2020" name="Stud. Mycol.">
        <title>101 Dothideomycetes genomes: a test case for predicting lifestyles and emergence of pathogens.</title>
        <authorList>
            <person name="Haridas S."/>
            <person name="Albert R."/>
            <person name="Binder M."/>
            <person name="Bloem J."/>
            <person name="Labutti K."/>
            <person name="Salamov A."/>
            <person name="Andreopoulos B."/>
            <person name="Baker S."/>
            <person name="Barry K."/>
            <person name="Bills G."/>
            <person name="Bluhm B."/>
            <person name="Cannon C."/>
            <person name="Castanera R."/>
            <person name="Culley D."/>
            <person name="Daum C."/>
            <person name="Ezra D."/>
            <person name="Gonzalez J."/>
            <person name="Henrissat B."/>
            <person name="Kuo A."/>
            <person name="Liang C."/>
            <person name="Lipzen A."/>
            <person name="Lutzoni F."/>
            <person name="Magnuson J."/>
            <person name="Mondo S."/>
            <person name="Nolan M."/>
            <person name="Ohm R."/>
            <person name="Pangilinan J."/>
            <person name="Park H.-J."/>
            <person name="Ramirez L."/>
            <person name="Alfaro M."/>
            <person name="Sun H."/>
            <person name="Tritt A."/>
            <person name="Yoshinaga Y."/>
            <person name="Zwiers L.-H."/>
            <person name="Turgeon B."/>
            <person name="Goodwin S."/>
            <person name="Spatafora J."/>
            <person name="Crous P."/>
            <person name="Grigoriev I."/>
        </authorList>
    </citation>
    <scope>NUCLEOTIDE SEQUENCE</scope>
    <source>
        <strain evidence="2">CBS 116435</strain>
    </source>
</reference>
<name>A0A9P4USU5_9PEZI</name>
<dbReference type="OrthoDB" id="630188at2759"/>
<dbReference type="GO" id="GO:0016787">
    <property type="term" value="F:hydrolase activity"/>
    <property type="evidence" value="ECO:0007669"/>
    <property type="project" value="InterPro"/>
</dbReference>
<sequence>MSTPNAIKTRILIISDTHGAPLTYQDATTNRQRSKLTPPFEHPLPKADLLIHCGDLTVTGQMDEYHATLDMLKHIDAPTKLVIPGNHDLSLDRDYVFGHPRIYAHRNELEAQALWDEAREIWTAPLGRARQEGVTFLDEGMHSIPLANGAKVNVYASAYTPEFMDWGFPYNKDEDRFNSPSTGLSDARNVAPYPVPSFTEAREPVDVLVTHGPPLGRLDATMTGLNVGCPHLLRALMRARPLVHCFGHIHEGWGAERVRWGEAADALVEKACSIEDWVGGNWMAGVEGKGVETVEVDLDRARDAHGVFVDLTEGTKGLERGRESLLVNAAIMDVHYRPINGAWVIDLDLPTASG</sequence>
<evidence type="ECO:0000313" key="3">
    <source>
        <dbReference type="Proteomes" id="UP000799441"/>
    </source>
</evidence>
<protein>
    <recommendedName>
        <fullName evidence="1">Calcineurin-like phosphoesterase domain-containing protein</fullName>
    </recommendedName>
</protein>
<dbReference type="Gene3D" id="3.60.21.10">
    <property type="match status" value="1"/>
</dbReference>
<dbReference type="SUPFAM" id="SSF56300">
    <property type="entry name" value="Metallo-dependent phosphatases"/>
    <property type="match status" value="1"/>
</dbReference>
<accession>A0A9P4USU5</accession>
<proteinExistence type="predicted"/>
<dbReference type="Proteomes" id="UP000799441">
    <property type="component" value="Unassembled WGS sequence"/>
</dbReference>
<organism evidence="2 3">
    <name type="scientific">Polychaeton citri CBS 116435</name>
    <dbReference type="NCBI Taxonomy" id="1314669"/>
    <lineage>
        <taxon>Eukaryota</taxon>
        <taxon>Fungi</taxon>
        <taxon>Dikarya</taxon>
        <taxon>Ascomycota</taxon>
        <taxon>Pezizomycotina</taxon>
        <taxon>Dothideomycetes</taxon>
        <taxon>Dothideomycetidae</taxon>
        <taxon>Capnodiales</taxon>
        <taxon>Capnodiaceae</taxon>
        <taxon>Polychaeton</taxon>
    </lineage>
</organism>
<dbReference type="EMBL" id="MU003773">
    <property type="protein sequence ID" value="KAF2724093.1"/>
    <property type="molecule type" value="Genomic_DNA"/>
</dbReference>
<dbReference type="CDD" id="cd07379">
    <property type="entry name" value="MPP_239FB"/>
    <property type="match status" value="1"/>
</dbReference>
<feature type="domain" description="Calcineurin-like phosphoesterase" evidence="1">
    <location>
        <begin position="10"/>
        <end position="251"/>
    </location>
</feature>
<dbReference type="InterPro" id="IPR051693">
    <property type="entry name" value="UPF0046_metallophosphoest"/>
</dbReference>
<dbReference type="AlphaFoldDB" id="A0A9P4USU5"/>